<dbReference type="Pfam" id="PF02775">
    <property type="entry name" value="TPP_enzyme_C"/>
    <property type="match status" value="1"/>
</dbReference>
<dbReference type="GO" id="GO:0050660">
    <property type="term" value="F:flavin adenine dinucleotide binding"/>
    <property type="evidence" value="ECO:0007669"/>
    <property type="project" value="TreeGrafter"/>
</dbReference>
<dbReference type="Proteomes" id="UP000649604">
    <property type="component" value="Unassembled WGS sequence"/>
</dbReference>
<dbReference type="Gene3D" id="3.40.50.1220">
    <property type="entry name" value="TPP-binding domain"/>
    <property type="match status" value="1"/>
</dbReference>
<protein>
    <submittedName>
        <fullName evidence="8">5-guanidino-2-oxopentanoate decarboxylase</fullName>
        <ecNumber evidence="8">4.1.1.75</ecNumber>
    </submittedName>
</protein>
<evidence type="ECO:0000313" key="9">
    <source>
        <dbReference type="Proteomes" id="UP000649604"/>
    </source>
</evidence>
<dbReference type="GO" id="GO:0030976">
    <property type="term" value="F:thiamine pyrophosphate binding"/>
    <property type="evidence" value="ECO:0007669"/>
    <property type="project" value="InterPro"/>
</dbReference>
<dbReference type="CDD" id="cd00568">
    <property type="entry name" value="TPP_enzymes"/>
    <property type="match status" value="1"/>
</dbReference>
<comment type="caution">
    <text evidence="8">The sequence shown here is derived from an EMBL/GenBank/DDBJ whole genome shotgun (WGS) entry which is preliminary data.</text>
</comment>
<gene>
    <name evidence="8" type="ORF">GF339_00490</name>
</gene>
<feature type="domain" description="Thiamine pyrophosphate enzyme N-terminal TPP-binding" evidence="7">
    <location>
        <begin position="6"/>
        <end position="117"/>
    </location>
</feature>
<evidence type="ECO:0000259" key="6">
    <source>
        <dbReference type="Pfam" id="PF02775"/>
    </source>
</evidence>
<evidence type="ECO:0000256" key="1">
    <source>
        <dbReference type="ARBA" id="ARBA00007812"/>
    </source>
</evidence>
<proteinExistence type="inferred from homology"/>
<evidence type="ECO:0000256" key="3">
    <source>
        <dbReference type="RuleBase" id="RU362132"/>
    </source>
</evidence>
<dbReference type="EMBL" id="WJJP01000014">
    <property type="protein sequence ID" value="MBD3323027.1"/>
    <property type="molecule type" value="Genomic_DNA"/>
</dbReference>
<dbReference type="GO" id="GO:0000287">
    <property type="term" value="F:magnesium ion binding"/>
    <property type="evidence" value="ECO:0007669"/>
    <property type="project" value="InterPro"/>
</dbReference>
<evidence type="ECO:0000256" key="4">
    <source>
        <dbReference type="SAM" id="MobiDB-lite"/>
    </source>
</evidence>
<dbReference type="Pfam" id="PF02776">
    <property type="entry name" value="TPP_enzyme_N"/>
    <property type="match status" value="1"/>
</dbReference>
<dbReference type="InterPro" id="IPR029061">
    <property type="entry name" value="THDP-binding"/>
</dbReference>
<dbReference type="GO" id="GO:0003984">
    <property type="term" value="F:acetolactate synthase activity"/>
    <property type="evidence" value="ECO:0007669"/>
    <property type="project" value="TreeGrafter"/>
</dbReference>
<dbReference type="Pfam" id="PF00205">
    <property type="entry name" value="TPP_enzyme_M"/>
    <property type="match status" value="1"/>
</dbReference>
<dbReference type="InterPro" id="IPR011766">
    <property type="entry name" value="TPP_enzyme_TPP-bd"/>
</dbReference>
<feature type="region of interest" description="Disordered" evidence="4">
    <location>
        <begin position="173"/>
        <end position="193"/>
    </location>
</feature>
<dbReference type="InterPro" id="IPR045229">
    <property type="entry name" value="TPP_enz"/>
</dbReference>
<accession>A0A9D5JRQ3</accession>
<dbReference type="InterPro" id="IPR029035">
    <property type="entry name" value="DHS-like_NAD/FAD-binding_dom"/>
</dbReference>
<dbReference type="GO" id="GO:0009099">
    <property type="term" value="P:L-valine biosynthetic process"/>
    <property type="evidence" value="ECO:0007669"/>
    <property type="project" value="TreeGrafter"/>
</dbReference>
<evidence type="ECO:0000313" key="8">
    <source>
        <dbReference type="EMBL" id="MBD3323027.1"/>
    </source>
</evidence>
<dbReference type="SUPFAM" id="SSF52467">
    <property type="entry name" value="DHS-like NAD/FAD-binding domain"/>
    <property type="match status" value="1"/>
</dbReference>
<dbReference type="GO" id="GO:0047435">
    <property type="term" value="F:5-guanidino-2-oxopentanoate decarboxylase activity"/>
    <property type="evidence" value="ECO:0007669"/>
    <property type="project" value="UniProtKB-EC"/>
</dbReference>
<dbReference type="PANTHER" id="PTHR18968">
    <property type="entry name" value="THIAMINE PYROPHOSPHATE ENZYMES"/>
    <property type="match status" value="1"/>
</dbReference>
<dbReference type="AlphaFoldDB" id="A0A9D5JRQ3"/>
<dbReference type="InterPro" id="IPR012001">
    <property type="entry name" value="Thiamin_PyroP_enz_TPP-bd_dom"/>
</dbReference>
<dbReference type="GO" id="GO:0009097">
    <property type="term" value="P:isoleucine biosynthetic process"/>
    <property type="evidence" value="ECO:0007669"/>
    <property type="project" value="TreeGrafter"/>
</dbReference>
<dbReference type="InterPro" id="IPR012000">
    <property type="entry name" value="Thiamin_PyroP_enz_cen_dom"/>
</dbReference>
<evidence type="ECO:0000256" key="2">
    <source>
        <dbReference type="ARBA" id="ARBA00023052"/>
    </source>
</evidence>
<sequence length="548" mass="59312">MQPTFGAEIVVRTLESLGVEQMFGIPGIHNLDLYDALLESPIRHITARHEQGAGFMADGYARSSGNIGVALVISGPGLTNILTPMAQAFHDSIPLVVMSSQIPSTFLDQRTGFLHELRNSTIMASSVAKESRRVLAADDIEPYLTQAFRLAHTGRPGPVHIEIPFDILHQPGTCSASRQKSASPQESHPPERSGIAQTRIADALNLLHTAQRPVLILGGGATEAGPQITQLAERVNAVVLETCAGKGVVDERHPLCLGTRLHFPKVREYLQQADVILALGTELSPTDLWECPFTTNGSLIQVDHDPANFIRNGRADIGIVGDVKQVALTLLDHLDRGKTGSPDAHTDDLDALKTYPQSLIAEITGIGDDLPLMVDMLNVLRAALPDDAILSTDMTSPAYVGLSEFPAYQPRTFLHPIGYGTLGYALPAAIGAKVAHPERVVCVLAGDGGFQFTLPELAVACQENLAFPLLIWNDQGFGEIRRHEEHRHPGRRIAVDHQPPDFQDLARAYQIPATTVTQAAELNIALHQALEHTTSPFLIEIRTAKGVE</sequence>
<organism evidence="8 9">
    <name type="scientific">candidate division KSB3 bacterium</name>
    <dbReference type="NCBI Taxonomy" id="2044937"/>
    <lineage>
        <taxon>Bacteria</taxon>
        <taxon>candidate division KSB3</taxon>
    </lineage>
</organism>
<feature type="compositionally biased region" description="Polar residues" evidence="4">
    <location>
        <begin position="173"/>
        <end position="186"/>
    </location>
</feature>
<dbReference type="EC" id="4.1.1.75" evidence="8"/>
<feature type="domain" description="Thiamine pyrophosphate enzyme TPP-binding" evidence="6">
    <location>
        <begin position="405"/>
        <end position="541"/>
    </location>
</feature>
<comment type="similarity">
    <text evidence="1 3">Belongs to the TPP enzyme family.</text>
</comment>
<keyword evidence="8" id="KW-0456">Lyase</keyword>
<dbReference type="SUPFAM" id="SSF52518">
    <property type="entry name" value="Thiamin diphosphate-binding fold (THDP-binding)"/>
    <property type="match status" value="2"/>
</dbReference>
<dbReference type="GO" id="GO:0005948">
    <property type="term" value="C:acetolactate synthase complex"/>
    <property type="evidence" value="ECO:0007669"/>
    <property type="project" value="TreeGrafter"/>
</dbReference>
<reference evidence="8" key="1">
    <citation type="submission" date="2019-11" db="EMBL/GenBank/DDBJ databases">
        <title>Microbial mats filling the niche in hypersaline microbial mats.</title>
        <authorList>
            <person name="Wong H.L."/>
            <person name="Macleod F.I."/>
            <person name="White R.A. III"/>
            <person name="Burns B.P."/>
        </authorList>
    </citation>
    <scope>NUCLEOTIDE SEQUENCE</scope>
    <source>
        <strain evidence="8">Rbin_158</strain>
    </source>
</reference>
<dbReference type="Gene3D" id="3.40.50.970">
    <property type="match status" value="2"/>
</dbReference>
<evidence type="ECO:0000259" key="5">
    <source>
        <dbReference type="Pfam" id="PF00205"/>
    </source>
</evidence>
<feature type="domain" description="Thiamine pyrophosphate enzyme central" evidence="5">
    <location>
        <begin position="200"/>
        <end position="327"/>
    </location>
</feature>
<evidence type="ECO:0000259" key="7">
    <source>
        <dbReference type="Pfam" id="PF02776"/>
    </source>
</evidence>
<name>A0A9D5JRQ3_9BACT</name>
<dbReference type="NCBIfam" id="NF005712">
    <property type="entry name" value="PRK07524.1"/>
    <property type="match status" value="1"/>
</dbReference>
<dbReference type="CDD" id="cd07035">
    <property type="entry name" value="TPP_PYR_POX_like"/>
    <property type="match status" value="1"/>
</dbReference>
<keyword evidence="2 3" id="KW-0786">Thiamine pyrophosphate</keyword>
<dbReference type="PANTHER" id="PTHR18968:SF13">
    <property type="entry name" value="ACETOLACTATE SYNTHASE CATALYTIC SUBUNIT, MITOCHONDRIAL"/>
    <property type="match status" value="1"/>
</dbReference>
<dbReference type="FunFam" id="3.40.50.970:FF:000007">
    <property type="entry name" value="Acetolactate synthase"/>
    <property type="match status" value="1"/>
</dbReference>